<evidence type="ECO:0000256" key="6">
    <source>
        <dbReference type="ARBA" id="ARBA00022801"/>
    </source>
</evidence>
<keyword evidence="9" id="KW-0472">Membrane</keyword>
<name>A0AAW0C4R8_9AGAR</name>
<keyword evidence="4" id="KW-0540">Nuclease</keyword>
<comment type="subcellular location">
    <subcellularLocation>
        <location evidence="1">Membrane</location>
        <topology evidence="1">Single-pass membrane protein</topology>
    </subcellularLocation>
    <subcellularLocation>
        <location evidence="2">Mitochondrion</location>
    </subcellularLocation>
</comment>
<dbReference type="InterPro" id="IPR035437">
    <property type="entry name" value="SNase_OB-fold_sf"/>
</dbReference>
<gene>
    <name evidence="11" type="ORF">R3P38DRAFT_3392894</name>
</gene>
<evidence type="ECO:0000256" key="5">
    <source>
        <dbReference type="ARBA" id="ARBA00022759"/>
    </source>
</evidence>
<organism evidence="11 12">
    <name type="scientific">Favolaschia claudopus</name>
    <dbReference type="NCBI Taxonomy" id="2862362"/>
    <lineage>
        <taxon>Eukaryota</taxon>
        <taxon>Fungi</taxon>
        <taxon>Dikarya</taxon>
        <taxon>Basidiomycota</taxon>
        <taxon>Agaricomycotina</taxon>
        <taxon>Agaricomycetes</taxon>
        <taxon>Agaricomycetidae</taxon>
        <taxon>Agaricales</taxon>
        <taxon>Marasmiineae</taxon>
        <taxon>Mycenaceae</taxon>
        <taxon>Favolaschia</taxon>
    </lineage>
</organism>
<dbReference type="GO" id="GO:0016787">
    <property type="term" value="F:hydrolase activity"/>
    <property type="evidence" value="ECO:0007669"/>
    <property type="project" value="UniProtKB-KW"/>
</dbReference>
<keyword evidence="12" id="KW-1185">Reference proteome</keyword>
<dbReference type="AlphaFoldDB" id="A0AAW0C4R8"/>
<dbReference type="PANTHER" id="PTHR12302:SF3">
    <property type="entry name" value="SERINE_THREONINE-PROTEIN KINASE 31"/>
    <property type="match status" value="1"/>
</dbReference>
<evidence type="ECO:0000256" key="9">
    <source>
        <dbReference type="SAM" id="Phobius"/>
    </source>
</evidence>
<protein>
    <submittedName>
        <fullName evidence="11">Endonuclease LCL3</fullName>
    </submittedName>
</protein>
<proteinExistence type="inferred from homology"/>
<dbReference type="GO" id="GO:0004519">
    <property type="term" value="F:endonuclease activity"/>
    <property type="evidence" value="ECO:0007669"/>
    <property type="project" value="UniProtKB-KW"/>
</dbReference>
<evidence type="ECO:0000313" key="11">
    <source>
        <dbReference type="EMBL" id="KAK7032896.1"/>
    </source>
</evidence>
<evidence type="ECO:0000256" key="3">
    <source>
        <dbReference type="ARBA" id="ARBA00005435"/>
    </source>
</evidence>
<evidence type="ECO:0000259" key="10">
    <source>
        <dbReference type="PROSITE" id="PS50830"/>
    </source>
</evidence>
<keyword evidence="9" id="KW-0812">Transmembrane</keyword>
<evidence type="ECO:0000313" key="12">
    <source>
        <dbReference type="Proteomes" id="UP001362999"/>
    </source>
</evidence>
<feature type="region of interest" description="Disordered" evidence="8">
    <location>
        <begin position="272"/>
        <end position="311"/>
    </location>
</feature>
<dbReference type="PROSITE" id="PS50830">
    <property type="entry name" value="TNASE_3"/>
    <property type="match status" value="1"/>
</dbReference>
<accession>A0AAW0C4R8</accession>
<sequence length="311" mass="34730">MPSILWPADRNKRESSQEPQGLLSQAQARLNAIPAPVLALTAFALGSVTSISGALVYRRYFRRIPNGDWVTPDVLAKRRWVKGKVTSVGDSDNFRFYHMPGFGWRWPLKFRRVPSTTKGELDSTQLKDQTLHIRIAGVDAPEAAHFGKPAQPYAEEALSWLREEILGKTVYCQLLRRDQYGRTVSIVTLSPRLLPASWASGKSLSLEMLRAGWVTTYEQAGAEYGKWGKEEFLRVENEAKAARRGMWANGIPAESPSEYKRRYAQLENSESVKVVDKRSSTEPSSKKPTATATAAAASKGKGWLGRLFSRS</sequence>
<evidence type="ECO:0000256" key="7">
    <source>
        <dbReference type="ARBA" id="ARBA00022837"/>
    </source>
</evidence>
<evidence type="ECO:0000256" key="4">
    <source>
        <dbReference type="ARBA" id="ARBA00022722"/>
    </source>
</evidence>
<dbReference type="Pfam" id="PF00565">
    <property type="entry name" value="SNase"/>
    <property type="match status" value="1"/>
</dbReference>
<feature type="compositionally biased region" description="Low complexity" evidence="8">
    <location>
        <begin position="286"/>
        <end position="299"/>
    </location>
</feature>
<dbReference type="InterPro" id="IPR016071">
    <property type="entry name" value="Staphylococal_nuclease_OB-fold"/>
</dbReference>
<keyword evidence="6" id="KW-0378">Hydrolase</keyword>
<dbReference type="PANTHER" id="PTHR12302">
    <property type="entry name" value="EBNA2 BINDING PROTEIN P100"/>
    <property type="match status" value="1"/>
</dbReference>
<dbReference type="GO" id="GO:0005739">
    <property type="term" value="C:mitochondrion"/>
    <property type="evidence" value="ECO:0007669"/>
    <property type="project" value="UniProtKB-SubCell"/>
</dbReference>
<reference evidence="11 12" key="1">
    <citation type="journal article" date="2024" name="J Genomics">
        <title>Draft genome sequencing and assembly of Favolaschia claudopus CIRM-BRFM 2984 isolated from oak limbs.</title>
        <authorList>
            <person name="Navarro D."/>
            <person name="Drula E."/>
            <person name="Chaduli D."/>
            <person name="Cazenave R."/>
            <person name="Ahrendt S."/>
            <person name="Wang J."/>
            <person name="Lipzen A."/>
            <person name="Daum C."/>
            <person name="Barry K."/>
            <person name="Grigoriev I.V."/>
            <person name="Favel A."/>
            <person name="Rosso M.N."/>
            <person name="Martin F."/>
        </authorList>
    </citation>
    <scope>NUCLEOTIDE SEQUENCE [LARGE SCALE GENOMIC DNA]</scope>
    <source>
        <strain evidence="11 12">CIRM-BRFM 2984</strain>
    </source>
</reference>
<feature type="region of interest" description="Disordered" evidence="8">
    <location>
        <begin position="1"/>
        <end position="21"/>
    </location>
</feature>
<keyword evidence="9" id="KW-1133">Transmembrane helix</keyword>
<keyword evidence="5 11" id="KW-0255">Endonuclease</keyword>
<keyword evidence="7" id="KW-0106">Calcium</keyword>
<evidence type="ECO:0000256" key="1">
    <source>
        <dbReference type="ARBA" id="ARBA00004167"/>
    </source>
</evidence>
<evidence type="ECO:0000256" key="8">
    <source>
        <dbReference type="SAM" id="MobiDB-lite"/>
    </source>
</evidence>
<dbReference type="Proteomes" id="UP001362999">
    <property type="component" value="Unassembled WGS sequence"/>
</dbReference>
<feature type="transmembrane region" description="Helical" evidence="9">
    <location>
        <begin position="37"/>
        <end position="57"/>
    </location>
</feature>
<dbReference type="SUPFAM" id="SSF50199">
    <property type="entry name" value="Staphylococcal nuclease"/>
    <property type="match status" value="1"/>
</dbReference>
<comment type="similarity">
    <text evidence="3">Belongs to the LCL3 family.</text>
</comment>
<feature type="domain" description="TNase-like" evidence="10">
    <location>
        <begin position="79"/>
        <end position="249"/>
    </location>
</feature>
<dbReference type="Gene3D" id="2.40.50.90">
    <property type="match status" value="1"/>
</dbReference>
<dbReference type="EMBL" id="JAWWNJ010000023">
    <property type="protein sequence ID" value="KAK7032896.1"/>
    <property type="molecule type" value="Genomic_DNA"/>
</dbReference>
<comment type="caution">
    <text evidence="11">The sequence shown here is derived from an EMBL/GenBank/DDBJ whole genome shotgun (WGS) entry which is preliminary data.</text>
</comment>
<evidence type="ECO:0000256" key="2">
    <source>
        <dbReference type="ARBA" id="ARBA00004173"/>
    </source>
</evidence>
<dbReference type="SMART" id="SM00318">
    <property type="entry name" value="SNc"/>
    <property type="match status" value="1"/>
</dbReference>
<dbReference type="GO" id="GO:0016020">
    <property type="term" value="C:membrane"/>
    <property type="evidence" value="ECO:0007669"/>
    <property type="project" value="UniProtKB-SubCell"/>
</dbReference>